<evidence type="ECO:0000256" key="4">
    <source>
        <dbReference type="ARBA" id="ARBA00022737"/>
    </source>
</evidence>
<dbReference type="FunFam" id="3.30.160.60:FF:000018">
    <property type="entry name" value="Krueppel-like factor 15"/>
    <property type="match status" value="1"/>
</dbReference>
<feature type="compositionally biased region" description="Pro residues" evidence="12">
    <location>
        <begin position="191"/>
        <end position="200"/>
    </location>
</feature>
<dbReference type="InParanoid" id="A0A1X7UDA5"/>
<dbReference type="PANTHER" id="PTHR23235:SF120">
    <property type="entry name" value="KRUPPEL-LIKE FACTOR 15"/>
    <property type="match status" value="1"/>
</dbReference>
<gene>
    <name evidence="14" type="primary">100641470</name>
</gene>
<dbReference type="PROSITE" id="PS00028">
    <property type="entry name" value="ZINC_FINGER_C2H2_1"/>
    <property type="match status" value="3"/>
</dbReference>
<keyword evidence="8" id="KW-0238">DNA-binding</keyword>
<keyword evidence="7" id="KW-0805">Transcription regulation</keyword>
<reference evidence="14" key="2">
    <citation type="submission" date="2017-05" db="UniProtKB">
        <authorList>
            <consortium name="EnsemblMetazoa"/>
        </authorList>
    </citation>
    <scope>IDENTIFICATION</scope>
</reference>
<evidence type="ECO:0000313" key="15">
    <source>
        <dbReference type="Proteomes" id="UP000007879"/>
    </source>
</evidence>
<dbReference type="GO" id="GO:0000981">
    <property type="term" value="F:DNA-binding transcription factor activity, RNA polymerase II-specific"/>
    <property type="evidence" value="ECO:0007669"/>
    <property type="project" value="TreeGrafter"/>
</dbReference>
<dbReference type="FunFam" id="3.30.160.60:FF:000097">
    <property type="entry name" value="Zinc finger protein"/>
    <property type="match status" value="1"/>
</dbReference>
<dbReference type="OrthoDB" id="4748970at2759"/>
<dbReference type="KEGG" id="aqu:100641470"/>
<feature type="compositionally biased region" description="Polar residues" evidence="12">
    <location>
        <begin position="20"/>
        <end position="59"/>
    </location>
</feature>
<dbReference type="GO" id="GO:0008270">
    <property type="term" value="F:zinc ion binding"/>
    <property type="evidence" value="ECO:0007669"/>
    <property type="project" value="UniProtKB-KW"/>
</dbReference>
<keyword evidence="10" id="KW-0539">Nucleus</keyword>
<feature type="domain" description="C2H2-type" evidence="13">
    <location>
        <begin position="251"/>
        <end position="280"/>
    </location>
</feature>
<accession>A0A1X7UDA5</accession>
<evidence type="ECO:0000259" key="13">
    <source>
        <dbReference type="PROSITE" id="PS50157"/>
    </source>
</evidence>
<evidence type="ECO:0000313" key="14">
    <source>
        <dbReference type="EnsemblMetazoa" id="Aqu2.1.25742_001"/>
    </source>
</evidence>
<keyword evidence="6" id="KW-0862">Zinc</keyword>
<organism evidence="14">
    <name type="scientific">Amphimedon queenslandica</name>
    <name type="common">Sponge</name>
    <dbReference type="NCBI Taxonomy" id="400682"/>
    <lineage>
        <taxon>Eukaryota</taxon>
        <taxon>Metazoa</taxon>
        <taxon>Porifera</taxon>
        <taxon>Demospongiae</taxon>
        <taxon>Heteroscleromorpha</taxon>
        <taxon>Haplosclerida</taxon>
        <taxon>Niphatidae</taxon>
        <taxon>Amphimedon</taxon>
    </lineage>
</organism>
<dbReference type="InterPro" id="IPR036236">
    <property type="entry name" value="Znf_C2H2_sf"/>
</dbReference>
<dbReference type="SMART" id="SM00355">
    <property type="entry name" value="ZnF_C2H2"/>
    <property type="match status" value="3"/>
</dbReference>
<keyword evidence="3" id="KW-0479">Metal-binding</keyword>
<keyword evidence="9" id="KW-0804">Transcription</keyword>
<feature type="compositionally biased region" description="Acidic residues" evidence="12">
    <location>
        <begin position="355"/>
        <end position="370"/>
    </location>
</feature>
<dbReference type="PROSITE" id="PS50157">
    <property type="entry name" value="ZINC_FINGER_C2H2_2"/>
    <property type="match status" value="3"/>
</dbReference>
<feature type="compositionally biased region" description="Pro residues" evidence="12">
    <location>
        <begin position="84"/>
        <end position="97"/>
    </location>
</feature>
<dbReference type="InterPro" id="IPR013087">
    <property type="entry name" value="Znf_C2H2_type"/>
</dbReference>
<dbReference type="AlphaFoldDB" id="A0A1X7UDA5"/>
<sequence length="370" mass="39307">MNTSTGTEGSTATPLGVNVSIASSEGSLPADTSPSPATAVTADSLTTTASKEGPSSSPQEDIKTEPESPPVSQSLVPSETATGPPGPVPPAADPPPCVSPRLVQFPLSYLTHTSPNGQAVLTCTLPAHLIQHLYYIQPQYALSQQATPILTTPNDKHINVPAPILTTPNDIKNESVEVPVLDKAVGSDTPPVVPNTPPGVPNEGAGSGGVATNGSISLLSLAAAAVADNNNNNNEIKISSSSCPSKVKKMYHCDHNGCNKMYTKSSHLKAHRRVHTGEKPFKCPWEGCHWAFRRSDELTRHYRRHTGEKPFQCRFCDKSFSRSDHLNLHLLKHKASNGSNGISTPGNTLPVANDNDNEDKEDDGENINKE</sequence>
<evidence type="ECO:0000256" key="10">
    <source>
        <dbReference type="ARBA" id="ARBA00023242"/>
    </source>
</evidence>
<feature type="compositionally biased region" description="Polar residues" evidence="12">
    <location>
        <begin position="70"/>
        <end position="81"/>
    </location>
</feature>
<keyword evidence="4" id="KW-0677">Repeat</keyword>
<dbReference type="Pfam" id="PF00096">
    <property type="entry name" value="zf-C2H2"/>
    <property type="match status" value="3"/>
</dbReference>
<feature type="domain" description="C2H2-type" evidence="13">
    <location>
        <begin position="311"/>
        <end position="338"/>
    </location>
</feature>
<name>A0A1X7UDA5_AMPQE</name>
<dbReference type="PANTHER" id="PTHR23235">
    <property type="entry name" value="KRUEPPEL-LIKE TRANSCRIPTION FACTOR"/>
    <property type="match status" value="1"/>
</dbReference>
<protein>
    <recommendedName>
        <fullName evidence="13">C2H2-type domain-containing protein</fullName>
    </recommendedName>
</protein>
<dbReference type="EnsemblMetazoa" id="Aqu2.1.25742_001">
    <property type="protein sequence ID" value="Aqu2.1.25742_001"/>
    <property type="gene ID" value="Aqu2.1.25742"/>
</dbReference>
<dbReference type="EnsemblMetazoa" id="XM_011407128.2">
    <property type="protein sequence ID" value="XP_011405430.1"/>
    <property type="gene ID" value="LOC100641470"/>
</dbReference>
<feature type="region of interest" description="Disordered" evidence="12">
    <location>
        <begin position="1"/>
        <end position="97"/>
    </location>
</feature>
<dbReference type="STRING" id="400682.A0A1X7UDA5"/>
<reference evidence="15" key="1">
    <citation type="journal article" date="2010" name="Nature">
        <title>The Amphimedon queenslandica genome and the evolution of animal complexity.</title>
        <authorList>
            <person name="Srivastava M."/>
            <person name="Simakov O."/>
            <person name="Chapman J."/>
            <person name="Fahey B."/>
            <person name="Gauthier M.E."/>
            <person name="Mitros T."/>
            <person name="Richards G.S."/>
            <person name="Conaco C."/>
            <person name="Dacre M."/>
            <person name="Hellsten U."/>
            <person name="Larroux C."/>
            <person name="Putnam N.H."/>
            <person name="Stanke M."/>
            <person name="Adamska M."/>
            <person name="Darling A."/>
            <person name="Degnan S.M."/>
            <person name="Oakley T.H."/>
            <person name="Plachetzki D.C."/>
            <person name="Zhai Y."/>
            <person name="Adamski M."/>
            <person name="Calcino A."/>
            <person name="Cummins S.F."/>
            <person name="Goodstein D.M."/>
            <person name="Harris C."/>
            <person name="Jackson D.J."/>
            <person name="Leys S.P."/>
            <person name="Shu S."/>
            <person name="Woodcroft B.J."/>
            <person name="Vervoort M."/>
            <person name="Kosik K.S."/>
            <person name="Manning G."/>
            <person name="Degnan B.M."/>
            <person name="Rokhsar D.S."/>
        </authorList>
    </citation>
    <scope>NUCLEOTIDE SEQUENCE [LARGE SCALE GENOMIC DNA]</scope>
</reference>
<dbReference type="SUPFAM" id="SSF57667">
    <property type="entry name" value="beta-beta-alpha zinc fingers"/>
    <property type="match status" value="2"/>
</dbReference>
<dbReference type="Gene3D" id="3.30.160.60">
    <property type="entry name" value="Classic Zinc Finger"/>
    <property type="match status" value="3"/>
</dbReference>
<feature type="compositionally biased region" description="Polar residues" evidence="12">
    <location>
        <begin position="1"/>
        <end position="13"/>
    </location>
</feature>
<feature type="compositionally biased region" description="Polar residues" evidence="12">
    <location>
        <begin position="336"/>
        <end position="347"/>
    </location>
</feature>
<evidence type="ECO:0000256" key="8">
    <source>
        <dbReference type="ARBA" id="ARBA00023125"/>
    </source>
</evidence>
<evidence type="ECO:0000256" key="12">
    <source>
        <dbReference type="SAM" id="MobiDB-lite"/>
    </source>
</evidence>
<feature type="domain" description="C2H2-type" evidence="13">
    <location>
        <begin position="281"/>
        <end position="310"/>
    </location>
</feature>
<evidence type="ECO:0000256" key="5">
    <source>
        <dbReference type="ARBA" id="ARBA00022771"/>
    </source>
</evidence>
<evidence type="ECO:0000256" key="9">
    <source>
        <dbReference type="ARBA" id="ARBA00023163"/>
    </source>
</evidence>
<keyword evidence="15" id="KW-1185">Reference proteome</keyword>
<evidence type="ECO:0000256" key="6">
    <source>
        <dbReference type="ARBA" id="ARBA00022833"/>
    </source>
</evidence>
<evidence type="ECO:0000256" key="3">
    <source>
        <dbReference type="ARBA" id="ARBA00022723"/>
    </source>
</evidence>
<evidence type="ECO:0000256" key="7">
    <source>
        <dbReference type="ARBA" id="ARBA00023015"/>
    </source>
</evidence>
<evidence type="ECO:0000256" key="11">
    <source>
        <dbReference type="PROSITE-ProRule" id="PRU00042"/>
    </source>
</evidence>
<dbReference type="FunFam" id="3.30.160.60:FF:000125">
    <property type="entry name" value="Putative zinc finger protein 143"/>
    <property type="match status" value="1"/>
</dbReference>
<keyword evidence="5 11" id="KW-0863">Zinc-finger</keyword>
<feature type="region of interest" description="Disordered" evidence="12">
    <location>
        <begin position="335"/>
        <end position="370"/>
    </location>
</feature>
<comment type="subcellular location">
    <subcellularLocation>
        <location evidence="2">Nucleus</location>
    </subcellularLocation>
</comment>
<dbReference type="GO" id="GO:0005634">
    <property type="term" value="C:nucleus"/>
    <property type="evidence" value="ECO:0007669"/>
    <property type="project" value="UniProtKB-SubCell"/>
</dbReference>
<comment type="function">
    <text evidence="1">May be involved in transcriptional regulation.</text>
</comment>
<proteinExistence type="predicted"/>
<dbReference type="GO" id="GO:0000978">
    <property type="term" value="F:RNA polymerase II cis-regulatory region sequence-specific DNA binding"/>
    <property type="evidence" value="ECO:0007669"/>
    <property type="project" value="TreeGrafter"/>
</dbReference>
<evidence type="ECO:0000256" key="1">
    <source>
        <dbReference type="ARBA" id="ARBA00003767"/>
    </source>
</evidence>
<evidence type="ECO:0000256" key="2">
    <source>
        <dbReference type="ARBA" id="ARBA00004123"/>
    </source>
</evidence>
<dbReference type="Proteomes" id="UP000007879">
    <property type="component" value="Unassembled WGS sequence"/>
</dbReference>
<feature type="region of interest" description="Disordered" evidence="12">
    <location>
        <begin position="184"/>
        <end position="208"/>
    </location>
</feature>